<accession>A0A2S5D065</accession>
<reference evidence="1 2" key="1">
    <citation type="submission" date="2017-11" db="EMBL/GenBank/DDBJ databases">
        <title>Genome sequence of Lysinibacillus sphaericus, a lignin-degrading bacteria isolated from municipal solid waste soil.</title>
        <authorList>
            <person name="Persinoti G.F."/>
            <person name="Paixao D.A."/>
            <person name="Bugg T.D."/>
            <person name="Squina F.M."/>
        </authorList>
    </citation>
    <scope>NUCLEOTIDE SEQUENCE [LARGE SCALE GENOMIC DNA]</scope>
    <source>
        <strain evidence="1 2">A1</strain>
    </source>
</reference>
<keyword evidence="2" id="KW-1185">Reference proteome</keyword>
<proteinExistence type="predicted"/>
<sequence>MTHFEYMEQQGQLTIFDLMDQYEERNLKSLPQMFNKPVDKKTFIVAHKVGYIVRR</sequence>
<comment type="caution">
    <text evidence="1">The sequence shown here is derived from an EMBL/GenBank/DDBJ whole genome shotgun (WGS) entry which is preliminary data.</text>
</comment>
<evidence type="ECO:0000313" key="1">
    <source>
        <dbReference type="EMBL" id="POZ56454.1"/>
    </source>
</evidence>
<name>A0A2S5D065_LYSSH</name>
<organism evidence="1 2">
    <name type="scientific">Lysinibacillus sphaericus</name>
    <name type="common">Bacillus sphaericus</name>
    <dbReference type="NCBI Taxonomy" id="1421"/>
    <lineage>
        <taxon>Bacteria</taxon>
        <taxon>Bacillati</taxon>
        <taxon>Bacillota</taxon>
        <taxon>Bacilli</taxon>
        <taxon>Bacillales</taxon>
        <taxon>Bacillaceae</taxon>
        <taxon>Lysinibacillus</taxon>
    </lineage>
</organism>
<dbReference type="AlphaFoldDB" id="A0A2S5D065"/>
<gene>
    <name evidence="1" type="ORF">LYSIN_01237</name>
</gene>
<dbReference type="RefSeq" id="WP_181020909.1">
    <property type="nucleotide sequence ID" value="NZ_PGLV01000001.1"/>
</dbReference>
<protein>
    <submittedName>
        <fullName evidence="1">Uncharacterized protein</fullName>
    </submittedName>
</protein>
<dbReference type="Proteomes" id="UP000237319">
    <property type="component" value="Unassembled WGS sequence"/>
</dbReference>
<dbReference type="EMBL" id="PGLV01000001">
    <property type="protein sequence ID" value="POZ56454.1"/>
    <property type="molecule type" value="Genomic_DNA"/>
</dbReference>
<evidence type="ECO:0000313" key="2">
    <source>
        <dbReference type="Proteomes" id="UP000237319"/>
    </source>
</evidence>